<dbReference type="InterPro" id="IPR003819">
    <property type="entry name" value="TauD/TfdA-like"/>
</dbReference>
<evidence type="ECO:0000256" key="2">
    <source>
        <dbReference type="ARBA" id="ARBA00022723"/>
    </source>
</evidence>
<accession>A0AAD5V500</accession>
<sequence length="375" mass="42191">MSTAQTITQIAESLNDSLSLRSPPNQANNAPSSDPQSGYRYAHLLPAFPKDEHYPPLTPFDHIDPAARALSHPNQTAFLDKAQSVIEITPNLGTEVHGVNLAQLDSDGRDQLALLIARRGLVVFRDQQEFIDRGPDFYLEWGRHFGRLHIHPTSGHPEGYPELHLVYKDANATFNFERDDSITTTLWHSDVSYELQPPGVTTFFLLSQPTTGGDTLFTSQISTLKRLSPQFVAFLKTLKAVHSGVEQAEFSRAGKRGGVVRRDPVEHIHPLVRKHPVTGQEALYVNRQFTRRIVGLKREESDTILRLLYDHIDRSSDLQARVKWTPNTVVLWDNRNTAHSAIVDYGDSKERRHGARITPQAERPIPAWEGLDLSA</sequence>
<evidence type="ECO:0000256" key="4">
    <source>
        <dbReference type="ARBA" id="ARBA00023002"/>
    </source>
</evidence>
<evidence type="ECO:0000313" key="8">
    <source>
        <dbReference type="EMBL" id="KAJ3486236.1"/>
    </source>
</evidence>
<protein>
    <recommendedName>
        <fullName evidence="7">TauD/TfdA-like domain-containing protein</fullName>
    </recommendedName>
</protein>
<reference evidence="8" key="1">
    <citation type="submission" date="2022-07" db="EMBL/GenBank/DDBJ databases">
        <title>Genome Sequence of Physisporinus lineatus.</title>
        <authorList>
            <person name="Buettner E."/>
        </authorList>
    </citation>
    <scope>NUCLEOTIDE SEQUENCE</scope>
    <source>
        <strain evidence="8">VT162</strain>
    </source>
</reference>
<keyword evidence="4" id="KW-0560">Oxidoreductase</keyword>
<feature type="region of interest" description="Disordered" evidence="6">
    <location>
        <begin position="14"/>
        <end position="38"/>
    </location>
</feature>
<dbReference type="Proteomes" id="UP001212997">
    <property type="component" value="Unassembled WGS sequence"/>
</dbReference>
<feature type="compositionally biased region" description="Polar residues" evidence="6">
    <location>
        <begin position="14"/>
        <end position="36"/>
    </location>
</feature>
<dbReference type="AlphaFoldDB" id="A0AAD5V500"/>
<dbReference type="FunFam" id="3.60.130.10:FF:000003">
    <property type="entry name" value="Alpha-ketoglutarate-dependent taurine dioxygenase"/>
    <property type="match status" value="1"/>
</dbReference>
<dbReference type="InterPro" id="IPR042098">
    <property type="entry name" value="TauD-like_sf"/>
</dbReference>
<dbReference type="Pfam" id="PF02668">
    <property type="entry name" value="TauD"/>
    <property type="match status" value="1"/>
</dbReference>
<dbReference type="EMBL" id="JANAWD010000127">
    <property type="protein sequence ID" value="KAJ3486236.1"/>
    <property type="molecule type" value="Genomic_DNA"/>
</dbReference>
<keyword evidence="9" id="KW-1185">Reference proteome</keyword>
<dbReference type="SUPFAM" id="SSF51197">
    <property type="entry name" value="Clavaminate synthase-like"/>
    <property type="match status" value="1"/>
</dbReference>
<gene>
    <name evidence="8" type="ORF">NLI96_g4364</name>
</gene>
<evidence type="ECO:0000256" key="1">
    <source>
        <dbReference type="ARBA" id="ARBA00005896"/>
    </source>
</evidence>
<dbReference type="InterPro" id="IPR051323">
    <property type="entry name" value="AtsK-like"/>
</dbReference>
<dbReference type="Gene3D" id="3.60.130.10">
    <property type="entry name" value="Clavaminate synthase-like"/>
    <property type="match status" value="1"/>
</dbReference>
<dbReference type="PANTHER" id="PTHR30468:SF1">
    <property type="entry name" value="ALPHA-KETOGLUTARATE-DEPENDENT SULFONATE DIOXYGENASE"/>
    <property type="match status" value="1"/>
</dbReference>
<keyword evidence="3" id="KW-0223">Dioxygenase</keyword>
<evidence type="ECO:0000313" key="9">
    <source>
        <dbReference type="Proteomes" id="UP001212997"/>
    </source>
</evidence>
<feature type="domain" description="TauD/TfdA-like" evidence="7">
    <location>
        <begin position="87"/>
        <end position="358"/>
    </location>
</feature>
<evidence type="ECO:0000256" key="6">
    <source>
        <dbReference type="SAM" id="MobiDB-lite"/>
    </source>
</evidence>
<evidence type="ECO:0000259" key="7">
    <source>
        <dbReference type="Pfam" id="PF02668"/>
    </source>
</evidence>
<dbReference type="GO" id="GO:0005737">
    <property type="term" value="C:cytoplasm"/>
    <property type="evidence" value="ECO:0007669"/>
    <property type="project" value="TreeGrafter"/>
</dbReference>
<dbReference type="PANTHER" id="PTHR30468">
    <property type="entry name" value="ALPHA-KETOGLUTARATE-DEPENDENT SULFONATE DIOXYGENASE"/>
    <property type="match status" value="1"/>
</dbReference>
<organism evidence="8 9">
    <name type="scientific">Meripilus lineatus</name>
    <dbReference type="NCBI Taxonomy" id="2056292"/>
    <lineage>
        <taxon>Eukaryota</taxon>
        <taxon>Fungi</taxon>
        <taxon>Dikarya</taxon>
        <taxon>Basidiomycota</taxon>
        <taxon>Agaricomycotina</taxon>
        <taxon>Agaricomycetes</taxon>
        <taxon>Polyporales</taxon>
        <taxon>Meripilaceae</taxon>
        <taxon>Meripilus</taxon>
    </lineage>
</organism>
<dbReference type="GO" id="GO:0016706">
    <property type="term" value="F:2-oxoglutarate-dependent dioxygenase activity"/>
    <property type="evidence" value="ECO:0007669"/>
    <property type="project" value="TreeGrafter"/>
</dbReference>
<name>A0AAD5V500_9APHY</name>
<keyword evidence="5" id="KW-0408">Iron</keyword>
<evidence type="ECO:0000256" key="5">
    <source>
        <dbReference type="ARBA" id="ARBA00023004"/>
    </source>
</evidence>
<proteinExistence type="inferred from homology"/>
<dbReference type="GO" id="GO:0046872">
    <property type="term" value="F:metal ion binding"/>
    <property type="evidence" value="ECO:0007669"/>
    <property type="project" value="UniProtKB-KW"/>
</dbReference>
<comment type="caution">
    <text evidence="8">The sequence shown here is derived from an EMBL/GenBank/DDBJ whole genome shotgun (WGS) entry which is preliminary data.</text>
</comment>
<evidence type="ECO:0000256" key="3">
    <source>
        <dbReference type="ARBA" id="ARBA00022964"/>
    </source>
</evidence>
<keyword evidence="2" id="KW-0479">Metal-binding</keyword>
<comment type="similarity">
    <text evidence="1">Belongs to the TfdA dioxygenase family.</text>
</comment>